<dbReference type="Proteomes" id="UP000041314">
    <property type="component" value="Unassembled WGS sequence"/>
</dbReference>
<dbReference type="EMBL" id="CQPD01000024">
    <property type="protein sequence ID" value="CNU38717.1"/>
    <property type="molecule type" value="Genomic_DNA"/>
</dbReference>
<evidence type="ECO:0000313" key="1">
    <source>
        <dbReference type="EMBL" id="CNT95139.1"/>
    </source>
</evidence>
<accession>A0A655C4M8</accession>
<reference evidence="3 4" key="1">
    <citation type="submission" date="2015-03" db="EMBL/GenBank/DDBJ databases">
        <authorList>
            <consortium name="Pathogen Informatics"/>
        </authorList>
    </citation>
    <scope>NUCLEOTIDE SEQUENCE [LARGE SCALE GENOMIC DNA]</scope>
    <source>
        <strain evidence="1 3">A1104</strain>
        <strain evidence="2 4">D4891</strain>
    </source>
</reference>
<dbReference type="EMBL" id="CQPA01000008">
    <property type="protein sequence ID" value="CNT95139.1"/>
    <property type="molecule type" value="Genomic_DNA"/>
</dbReference>
<evidence type="ECO:0000313" key="4">
    <source>
        <dbReference type="Proteomes" id="UP000042394"/>
    </source>
</evidence>
<dbReference type="Proteomes" id="UP000042394">
    <property type="component" value="Unassembled WGS sequence"/>
</dbReference>
<name>A0A655C4M8_SALET</name>
<sequence length="36" mass="4180">MRRDAPQQGNGFTFGHTADNQRRIAIMRNKRVDIHA</sequence>
<protein>
    <submittedName>
        <fullName evidence="1">Uncharacterized protein</fullName>
    </submittedName>
</protein>
<dbReference type="AlphaFoldDB" id="A0A655C4M8"/>
<evidence type="ECO:0000313" key="2">
    <source>
        <dbReference type="EMBL" id="CNU38717.1"/>
    </source>
</evidence>
<organism evidence="1 3">
    <name type="scientific">Salmonella enterica subsp. enterica serovar Bovismorbificans</name>
    <dbReference type="NCBI Taxonomy" id="58097"/>
    <lineage>
        <taxon>Bacteria</taxon>
        <taxon>Pseudomonadati</taxon>
        <taxon>Pseudomonadota</taxon>
        <taxon>Gammaproteobacteria</taxon>
        <taxon>Enterobacterales</taxon>
        <taxon>Enterobacteriaceae</taxon>
        <taxon>Salmonella</taxon>
    </lineage>
</organism>
<gene>
    <name evidence="1" type="ORF">ERS008198_01504</name>
    <name evidence="2" type="ORF">ERS008207_02576</name>
</gene>
<evidence type="ECO:0000313" key="3">
    <source>
        <dbReference type="Proteomes" id="UP000041314"/>
    </source>
</evidence>
<proteinExistence type="predicted"/>